<dbReference type="EMBL" id="BMLB01000007">
    <property type="protein sequence ID" value="GGK79635.1"/>
    <property type="molecule type" value="Genomic_DNA"/>
</dbReference>
<dbReference type="InterPro" id="IPR012914">
    <property type="entry name" value="PucR_dom"/>
</dbReference>
<evidence type="ECO:0000259" key="4">
    <source>
        <dbReference type="Pfam" id="PF13556"/>
    </source>
</evidence>
<dbReference type="Gene3D" id="1.10.10.2840">
    <property type="entry name" value="PucR C-terminal helix-turn-helix domain"/>
    <property type="match status" value="1"/>
</dbReference>
<name>A0ABQ2FB48_9MICO</name>
<organism evidence="6 7">
    <name type="scientific">Ornithinimicrobium pekingense</name>
    <dbReference type="NCBI Taxonomy" id="384677"/>
    <lineage>
        <taxon>Bacteria</taxon>
        <taxon>Bacillati</taxon>
        <taxon>Actinomycetota</taxon>
        <taxon>Actinomycetes</taxon>
        <taxon>Micrococcales</taxon>
        <taxon>Ornithinimicrobiaceae</taxon>
        <taxon>Ornithinimicrobium</taxon>
    </lineage>
</organism>
<dbReference type="InterPro" id="IPR025736">
    <property type="entry name" value="PucR_C-HTH_dom"/>
</dbReference>
<dbReference type="PANTHER" id="PTHR33744">
    <property type="entry name" value="CARBOHYDRATE DIACID REGULATOR"/>
    <property type="match status" value="1"/>
</dbReference>
<dbReference type="Proteomes" id="UP000662111">
    <property type="component" value="Unassembled WGS sequence"/>
</dbReference>
<dbReference type="InterPro" id="IPR051448">
    <property type="entry name" value="CdaR-like_regulators"/>
</dbReference>
<keyword evidence="7" id="KW-1185">Reference proteome</keyword>
<comment type="similarity">
    <text evidence="1">Belongs to the CdaR family.</text>
</comment>
<accession>A0ABQ2FB48</accession>
<evidence type="ECO:0000259" key="5">
    <source>
        <dbReference type="Pfam" id="PF17853"/>
    </source>
</evidence>
<feature type="region of interest" description="Disordered" evidence="2">
    <location>
        <begin position="195"/>
        <end position="217"/>
    </location>
</feature>
<dbReference type="Pfam" id="PF17853">
    <property type="entry name" value="GGDEF_2"/>
    <property type="match status" value="1"/>
</dbReference>
<reference evidence="7" key="1">
    <citation type="journal article" date="2019" name="Int. J. Syst. Evol. Microbiol.">
        <title>The Global Catalogue of Microorganisms (GCM) 10K type strain sequencing project: providing services to taxonomists for standard genome sequencing and annotation.</title>
        <authorList>
            <consortium name="The Broad Institute Genomics Platform"/>
            <consortium name="The Broad Institute Genome Sequencing Center for Infectious Disease"/>
            <person name="Wu L."/>
            <person name="Ma J."/>
        </authorList>
    </citation>
    <scope>NUCLEOTIDE SEQUENCE [LARGE SCALE GENOMIC DNA]</scope>
    <source>
        <strain evidence="7">CGMCC 1.5362</strain>
    </source>
</reference>
<feature type="domain" description="CdaR GGDEF-like" evidence="5">
    <location>
        <begin position="285"/>
        <end position="429"/>
    </location>
</feature>
<evidence type="ECO:0000259" key="3">
    <source>
        <dbReference type="Pfam" id="PF07905"/>
    </source>
</evidence>
<evidence type="ECO:0000313" key="6">
    <source>
        <dbReference type="EMBL" id="GGK79635.1"/>
    </source>
</evidence>
<sequence length="546" mass="58455">MAGLSSNDEVVTFRMLLELEEVRRGAPEVLNGHADLDRPVRWVHVADTEGVGALIEGGELVLSTAAGFRTSTTRLRRFLSGLEAGGAAAALIELVDESGLPDGAAVATLRQAVRGLTMPIVLLNRRIKFVRVTQAGHRLLIGQQLARLERSRQVHEIYTQLNLDGADEQQIVETTARLLEGPVLLEDVAHRVLLSAGPDPDTGETASAGRPDETDGTAWAGQVVGAAGSVWGRLVAPWVDPDDAGDMLVLERAAQALTLARMAARDQADLLHRAQAGFLQALMAGDLTEDEAQERADGLGLAPARTYVPLVVHMSSGPERDLTLLQLRERVAQEEWIGAARPLAPVVLSASLRSGTFALLLGLRETADVDTALTEVVARVRSRADRTVTRDADRAGPGGGVAWTVGVGPARDTLNGAAFGVREAAQVARTAAATETRDLPFYRFSDIRLRGLVALLADDPRVRTFAEAELGPLLTGHPPWGMELLALYLRHGGNKSEVARAGHLSRQALYARLERLETALGVSLDDAESRAALHVALLWARLRTSA</sequence>
<evidence type="ECO:0000256" key="1">
    <source>
        <dbReference type="ARBA" id="ARBA00006754"/>
    </source>
</evidence>
<dbReference type="RefSeq" id="WP_022922279.1">
    <property type="nucleotide sequence ID" value="NZ_BMLB01000007.1"/>
</dbReference>
<dbReference type="InterPro" id="IPR042070">
    <property type="entry name" value="PucR_C-HTH_sf"/>
</dbReference>
<dbReference type="Pfam" id="PF13556">
    <property type="entry name" value="HTH_30"/>
    <property type="match status" value="1"/>
</dbReference>
<gene>
    <name evidence="6" type="ORF">GCM10011509_30210</name>
</gene>
<dbReference type="InterPro" id="IPR041522">
    <property type="entry name" value="CdaR_GGDEF"/>
</dbReference>
<proteinExistence type="inferred from homology"/>
<evidence type="ECO:0000313" key="7">
    <source>
        <dbReference type="Proteomes" id="UP000662111"/>
    </source>
</evidence>
<comment type="caution">
    <text evidence="6">The sequence shown here is derived from an EMBL/GenBank/DDBJ whole genome shotgun (WGS) entry which is preliminary data.</text>
</comment>
<evidence type="ECO:0000256" key="2">
    <source>
        <dbReference type="SAM" id="MobiDB-lite"/>
    </source>
</evidence>
<feature type="domain" description="PucR C-terminal helix-turn-helix" evidence="4">
    <location>
        <begin position="483"/>
        <end position="538"/>
    </location>
</feature>
<dbReference type="Pfam" id="PF07905">
    <property type="entry name" value="PucR"/>
    <property type="match status" value="1"/>
</dbReference>
<dbReference type="PANTHER" id="PTHR33744:SF1">
    <property type="entry name" value="DNA-BINDING TRANSCRIPTIONAL ACTIVATOR ADER"/>
    <property type="match status" value="1"/>
</dbReference>
<feature type="domain" description="Purine catabolism PurC-like" evidence="3">
    <location>
        <begin position="16"/>
        <end position="139"/>
    </location>
</feature>
<protein>
    <submittedName>
        <fullName evidence="6">Regulatory protein</fullName>
    </submittedName>
</protein>